<dbReference type="Pfam" id="PF03636">
    <property type="entry name" value="Glyco_hydro_65N"/>
    <property type="match status" value="1"/>
</dbReference>
<sequence>MAWRVKEERFNKENIVNNGNKFITGNGYMGFRGTLEEYTKNELVACNISGLYDRQGDKWREPINAPIGTFTTLIVDGEEYSVLSKEPTQHTQVLDIKEGIHRRNTEWDREKGKVIIKAERFLSLSNVHLICLKYTVLSEETCEIEINTGIDGDVWDINGPHLENYKLENDDEYIKVSTLTQELKVPVVVAEICKRDFEAEETILKTEKSVLRNIKFKADAGVEYTIYKYVSVYTGNDETKNIEAECLDVAVKAAENGYDKNYSEHVTKWNERWEVSDVIIEGNDDDQLALRYSIYQLHIIAPVHSNKLSIPARGLSGQTYKGAIFWDTEMFMLPFFLHTSPEVAINLVNYRIRTLQGAREKANYYGFKGAFYAWESQEDGQDACSDFNVTDVFTGRPVKTYFKDKQVHISAAVSHAIWETYKFTGDDDLLLNGGAEVILECARFYYSYAYFKEDKDRYEILDVIGPDEYHERVNNNAYTSKMVYNTLDIALKTLEILQDKYPEECLKLLSKIKFSKEEILSLIKFKEKLYVPMPDKKTLVIEQFSGYNQLEDCTLEEVKSRLLDPKEYWGGGHGVASTTKIIKQADVVLMLNLFKNEYSKEVKRANWEYYEPRTEHGSSLSPCIYALLSCDIGNAEWAYPFFVKTSNVDLTGESKQFAGSIYIGGTHPAANGGAWMSAILGFGGLKIQEGKITIDSKLPNSWNRLAFKVILRGEKYFIDINRDSNTGDSKVSILKTS</sequence>
<evidence type="ECO:0000259" key="6">
    <source>
        <dbReference type="Pfam" id="PF03632"/>
    </source>
</evidence>
<dbReference type="Pfam" id="PF03632">
    <property type="entry name" value="Glyco_hydro_65m"/>
    <property type="match status" value="1"/>
</dbReference>
<dbReference type="RefSeq" id="WP_202768522.1">
    <property type="nucleotide sequence ID" value="NZ_JAESWA010000023.1"/>
</dbReference>
<dbReference type="GO" id="GO:0004553">
    <property type="term" value="F:hydrolase activity, hydrolyzing O-glycosyl compounds"/>
    <property type="evidence" value="ECO:0007669"/>
    <property type="project" value="TreeGrafter"/>
</dbReference>
<name>A0A937FFQ9_9CLOT</name>
<dbReference type="GO" id="GO:0016757">
    <property type="term" value="F:glycosyltransferase activity"/>
    <property type="evidence" value="ECO:0007669"/>
    <property type="project" value="UniProtKB-KW"/>
</dbReference>
<feature type="domain" description="Glycoside hydrolase family 65 N-terminal" evidence="7">
    <location>
        <begin position="7"/>
        <end position="235"/>
    </location>
</feature>
<dbReference type="InterPro" id="IPR005196">
    <property type="entry name" value="Glyco_hydro_65_N"/>
</dbReference>
<evidence type="ECO:0000313" key="9">
    <source>
        <dbReference type="Proteomes" id="UP000623681"/>
    </source>
</evidence>
<dbReference type="GO" id="GO:0030246">
    <property type="term" value="F:carbohydrate binding"/>
    <property type="evidence" value="ECO:0007669"/>
    <property type="project" value="InterPro"/>
</dbReference>
<keyword evidence="8" id="KW-0378">Hydrolase</keyword>
<dbReference type="InterPro" id="IPR008928">
    <property type="entry name" value="6-hairpin_glycosidase_sf"/>
</dbReference>
<dbReference type="InterPro" id="IPR005195">
    <property type="entry name" value="Glyco_hydro_65_M"/>
</dbReference>
<evidence type="ECO:0000256" key="3">
    <source>
        <dbReference type="ARBA" id="ARBA00022679"/>
    </source>
</evidence>
<dbReference type="InterPro" id="IPR011013">
    <property type="entry name" value="Gal_mutarotase_sf_dom"/>
</dbReference>
<dbReference type="PIRSF" id="PIRSF036289">
    <property type="entry name" value="Glycosyl_hydrolase_malt_phosph"/>
    <property type="match status" value="1"/>
</dbReference>
<dbReference type="SUPFAM" id="SSF74650">
    <property type="entry name" value="Galactose mutarotase-like"/>
    <property type="match status" value="1"/>
</dbReference>
<keyword evidence="9" id="KW-1185">Reference proteome</keyword>
<comment type="similarity">
    <text evidence="1">Belongs to the glycosyl hydrolase 65 family.</text>
</comment>
<dbReference type="PANTHER" id="PTHR11051">
    <property type="entry name" value="GLYCOSYL HYDROLASE-RELATED"/>
    <property type="match status" value="1"/>
</dbReference>
<dbReference type="AlphaFoldDB" id="A0A937FFQ9"/>
<dbReference type="GO" id="GO:0005975">
    <property type="term" value="P:carbohydrate metabolic process"/>
    <property type="evidence" value="ECO:0007669"/>
    <property type="project" value="InterPro"/>
</dbReference>
<evidence type="ECO:0000256" key="1">
    <source>
        <dbReference type="ARBA" id="ARBA00006768"/>
    </source>
</evidence>
<feature type="binding site" evidence="5">
    <location>
        <begin position="326"/>
        <end position="327"/>
    </location>
    <ligand>
        <name>substrate</name>
    </ligand>
</feature>
<proteinExistence type="inferred from homology"/>
<dbReference type="Gene3D" id="2.60.420.10">
    <property type="entry name" value="Maltose phosphorylase, domain 3"/>
    <property type="match status" value="1"/>
</dbReference>
<accession>A0A937FFQ9</accession>
<keyword evidence="2" id="KW-0328">Glycosyltransferase</keyword>
<reference evidence="8" key="1">
    <citation type="submission" date="2021-01" db="EMBL/GenBank/DDBJ databases">
        <title>Genome public.</title>
        <authorList>
            <person name="Liu C."/>
            <person name="Sun Q."/>
        </authorList>
    </citation>
    <scope>NUCLEOTIDE SEQUENCE</scope>
    <source>
        <strain evidence="8">YIM B02565</strain>
    </source>
</reference>
<evidence type="ECO:0000259" key="7">
    <source>
        <dbReference type="Pfam" id="PF03636"/>
    </source>
</evidence>
<dbReference type="SUPFAM" id="SSF48208">
    <property type="entry name" value="Six-hairpin glycosidases"/>
    <property type="match status" value="1"/>
</dbReference>
<dbReference type="Gene3D" id="1.50.10.10">
    <property type="match status" value="1"/>
</dbReference>
<dbReference type="InterPro" id="IPR017045">
    <property type="entry name" value="Malt_Pase/Glycosyl_Hdrlase"/>
</dbReference>
<evidence type="ECO:0000256" key="4">
    <source>
        <dbReference type="PIRSR" id="PIRSR036289-50"/>
    </source>
</evidence>
<feature type="domain" description="Glycoside hydrolase family 65 central catalytic" evidence="6">
    <location>
        <begin position="291"/>
        <end position="675"/>
    </location>
</feature>
<evidence type="ECO:0000256" key="5">
    <source>
        <dbReference type="PIRSR" id="PIRSR036289-51"/>
    </source>
</evidence>
<dbReference type="Proteomes" id="UP000623681">
    <property type="component" value="Unassembled WGS sequence"/>
</dbReference>
<dbReference type="Gene3D" id="2.70.98.40">
    <property type="entry name" value="Glycoside hydrolase, family 65, N-terminal domain"/>
    <property type="match status" value="1"/>
</dbReference>
<feature type="active site" description="Proton donor" evidence="4">
    <location>
        <position position="468"/>
    </location>
</feature>
<evidence type="ECO:0000256" key="2">
    <source>
        <dbReference type="ARBA" id="ARBA00022676"/>
    </source>
</evidence>
<dbReference type="InterPro" id="IPR012341">
    <property type="entry name" value="6hp_glycosidase-like_sf"/>
</dbReference>
<evidence type="ECO:0000313" key="8">
    <source>
        <dbReference type="EMBL" id="MBL4933155.1"/>
    </source>
</evidence>
<keyword evidence="3" id="KW-0808">Transferase</keyword>
<dbReference type="InterPro" id="IPR037018">
    <property type="entry name" value="GH65_N"/>
</dbReference>
<organism evidence="8 9">
    <name type="scientific">Clostridium paridis</name>
    <dbReference type="NCBI Taxonomy" id="2803863"/>
    <lineage>
        <taxon>Bacteria</taxon>
        <taxon>Bacillati</taxon>
        <taxon>Bacillota</taxon>
        <taxon>Clostridia</taxon>
        <taxon>Eubacteriales</taxon>
        <taxon>Clostridiaceae</taxon>
        <taxon>Clostridium</taxon>
    </lineage>
</organism>
<feature type="binding site" evidence="5">
    <location>
        <begin position="583"/>
        <end position="584"/>
    </location>
    <ligand>
        <name>substrate</name>
    </ligand>
</feature>
<dbReference type="PANTHER" id="PTHR11051:SF8">
    <property type="entry name" value="PROTEIN-GLUCOSYLGALACTOSYLHYDROXYLYSINE GLUCOSIDASE"/>
    <property type="match status" value="1"/>
</dbReference>
<protein>
    <submittedName>
        <fullName evidence="8">Glycoside hydrolase family 65 protein</fullName>
    </submittedName>
</protein>
<dbReference type="EMBL" id="JAESWA010000023">
    <property type="protein sequence ID" value="MBL4933155.1"/>
    <property type="molecule type" value="Genomic_DNA"/>
</dbReference>
<comment type="caution">
    <text evidence="8">The sequence shown here is derived from an EMBL/GenBank/DDBJ whole genome shotgun (WGS) entry which is preliminary data.</text>
</comment>
<gene>
    <name evidence="8" type="ORF">JK634_15175</name>
</gene>